<reference evidence="7" key="1">
    <citation type="submission" date="2016-10" db="EMBL/GenBank/DDBJ databases">
        <authorList>
            <person name="Varghese N."/>
            <person name="Submissions S."/>
        </authorList>
    </citation>
    <scope>NUCLEOTIDE SEQUENCE [LARGE SCALE GENOMIC DNA]</scope>
    <source>
        <strain evidence="7">DSM 22002</strain>
    </source>
</reference>
<dbReference type="PROSITE" id="PS50110">
    <property type="entry name" value="RESPONSE_REGULATORY"/>
    <property type="match status" value="1"/>
</dbReference>
<feature type="modified residue" description="4-aspartylphosphate" evidence="2">
    <location>
        <position position="51"/>
    </location>
</feature>
<evidence type="ECO:0000259" key="5">
    <source>
        <dbReference type="PROSITE" id="PS51755"/>
    </source>
</evidence>
<dbReference type="InterPro" id="IPR011006">
    <property type="entry name" value="CheY-like_superfamily"/>
</dbReference>
<dbReference type="SUPFAM" id="SSF52172">
    <property type="entry name" value="CheY-like"/>
    <property type="match status" value="1"/>
</dbReference>
<evidence type="ECO:0000256" key="2">
    <source>
        <dbReference type="PROSITE-ProRule" id="PRU00169"/>
    </source>
</evidence>
<dbReference type="GO" id="GO:0000976">
    <property type="term" value="F:transcription cis-regulatory region binding"/>
    <property type="evidence" value="ECO:0007669"/>
    <property type="project" value="TreeGrafter"/>
</dbReference>
<evidence type="ECO:0000313" key="6">
    <source>
        <dbReference type="EMBL" id="SDH19338.1"/>
    </source>
</evidence>
<dbReference type="PROSITE" id="PS51755">
    <property type="entry name" value="OMPR_PHOB"/>
    <property type="match status" value="1"/>
</dbReference>
<evidence type="ECO:0000313" key="7">
    <source>
        <dbReference type="Proteomes" id="UP000198822"/>
    </source>
</evidence>
<dbReference type="GO" id="GO:0000156">
    <property type="term" value="F:phosphorelay response regulator activity"/>
    <property type="evidence" value="ECO:0007669"/>
    <property type="project" value="TreeGrafter"/>
</dbReference>
<dbReference type="GO" id="GO:0032993">
    <property type="term" value="C:protein-DNA complex"/>
    <property type="evidence" value="ECO:0007669"/>
    <property type="project" value="TreeGrafter"/>
</dbReference>
<evidence type="ECO:0000256" key="3">
    <source>
        <dbReference type="PROSITE-ProRule" id="PRU01091"/>
    </source>
</evidence>
<dbReference type="Gene3D" id="6.10.250.690">
    <property type="match status" value="1"/>
</dbReference>
<dbReference type="AlphaFoldDB" id="A0A1G8AEH3"/>
<dbReference type="GO" id="GO:0006355">
    <property type="term" value="P:regulation of DNA-templated transcription"/>
    <property type="evidence" value="ECO:0007669"/>
    <property type="project" value="InterPro"/>
</dbReference>
<protein>
    <submittedName>
        <fullName evidence="6">Two-component system, OmpR family, KDP operon response regulator KdpE</fullName>
    </submittedName>
</protein>
<proteinExistence type="predicted"/>
<keyword evidence="7" id="KW-1185">Reference proteome</keyword>
<feature type="domain" description="Response regulatory" evidence="4">
    <location>
        <begin position="2"/>
        <end position="115"/>
    </location>
</feature>
<dbReference type="STRING" id="399736.SAMN04489720_0350"/>
<dbReference type="InterPro" id="IPR001867">
    <property type="entry name" value="OmpR/PhoB-type_DNA-bd"/>
</dbReference>
<organism evidence="6 7">
    <name type="scientific">Agrococcus jejuensis</name>
    <dbReference type="NCBI Taxonomy" id="399736"/>
    <lineage>
        <taxon>Bacteria</taxon>
        <taxon>Bacillati</taxon>
        <taxon>Actinomycetota</taxon>
        <taxon>Actinomycetes</taxon>
        <taxon>Micrococcales</taxon>
        <taxon>Microbacteriaceae</taxon>
        <taxon>Agrococcus</taxon>
    </lineage>
</organism>
<accession>A0A1G8AEH3</accession>
<dbReference type="InterPro" id="IPR001789">
    <property type="entry name" value="Sig_transdc_resp-reg_receiver"/>
</dbReference>
<dbReference type="SMART" id="SM00448">
    <property type="entry name" value="REC"/>
    <property type="match status" value="1"/>
</dbReference>
<dbReference type="RefSeq" id="WP_092501898.1">
    <property type="nucleotide sequence ID" value="NZ_LT629695.1"/>
</dbReference>
<evidence type="ECO:0000256" key="1">
    <source>
        <dbReference type="ARBA" id="ARBA00023125"/>
    </source>
</evidence>
<evidence type="ECO:0000259" key="4">
    <source>
        <dbReference type="PROSITE" id="PS50110"/>
    </source>
</evidence>
<dbReference type="Gene3D" id="1.10.10.10">
    <property type="entry name" value="Winged helix-like DNA-binding domain superfamily/Winged helix DNA-binding domain"/>
    <property type="match status" value="1"/>
</dbReference>
<dbReference type="SMART" id="SM00862">
    <property type="entry name" value="Trans_reg_C"/>
    <property type="match status" value="1"/>
</dbReference>
<dbReference type="GO" id="GO:0005829">
    <property type="term" value="C:cytosol"/>
    <property type="evidence" value="ECO:0007669"/>
    <property type="project" value="TreeGrafter"/>
</dbReference>
<feature type="DNA-binding region" description="OmpR/PhoB-type" evidence="3">
    <location>
        <begin position="124"/>
        <end position="223"/>
    </location>
</feature>
<sequence length="241" mass="26082">MKVLIADDDPQLLRALRITLGAKGYDVITAGDGADAVRVAIDEHPDLVMLDLGMPRLDGVEVIEAIRGWSATPILVVSGRTGAADKVEALDAGADDYVTKPFQIDELLARIRALTRRIPAQEADPVVQFADVRVDLAARTVVKAGAPVRLTPTEWQMLGMLLRSPSRLVTRQALLQEVWGTHHVRDTGYLRLYVSQLRKKLEPEPAHPRHLLTEAGMGYRFEPGAPTTVDAAGEDAGASGG</sequence>
<dbReference type="Gene3D" id="3.40.50.2300">
    <property type="match status" value="1"/>
</dbReference>
<gene>
    <name evidence="6" type="ORF">SAMN04489720_0350</name>
</gene>
<dbReference type="Pfam" id="PF00072">
    <property type="entry name" value="Response_reg"/>
    <property type="match status" value="1"/>
</dbReference>
<dbReference type="OrthoDB" id="9802426at2"/>
<name>A0A1G8AEH3_9MICO</name>
<dbReference type="PANTHER" id="PTHR48111:SF50">
    <property type="entry name" value="KDP OPERON TRANSCRIPTIONAL REGULATORY PROTEIN KDPE"/>
    <property type="match status" value="1"/>
</dbReference>
<dbReference type="InterPro" id="IPR039420">
    <property type="entry name" value="WalR-like"/>
</dbReference>
<feature type="domain" description="OmpR/PhoB-type" evidence="5">
    <location>
        <begin position="124"/>
        <end position="223"/>
    </location>
</feature>
<dbReference type="EMBL" id="LT629695">
    <property type="protein sequence ID" value="SDH19338.1"/>
    <property type="molecule type" value="Genomic_DNA"/>
</dbReference>
<dbReference type="Proteomes" id="UP000198822">
    <property type="component" value="Chromosome I"/>
</dbReference>
<dbReference type="CDD" id="cd00383">
    <property type="entry name" value="trans_reg_C"/>
    <property type="match status" value="1"/>
</dbReference>
<keyword evidence="2" id="KW-0597">Phosphoprotein</keyword>
<keyword evidence="1 3" id="KW-0238">DNA-binding</keyword>
<dbReference type="PANTHER" id="PTHR48111">
    <property type="entry name" value="REGULATOR OF RPOS"/>
    <property type="match status" value="1"/>
</dbReference>
<dbReference type="Pfam" id="PF00486">
    <property type="entry name" value="Trans_reg_C"/>
    <property type="match status" value="1"/>
</dbReference>
<dbReference type="InterPro" id="IPR036388">
    <property type="entry name" value="WH-like_DNA-bd_sf"/>
</dbReference>